<dbReference type="EMBL" id="ML208345">
    <property type="protein sequence ID" value="TFK68718.1"/>
    <property type="molecule type" value="Genomic_DNA"/>
</dbReference>
<feature type="non-terminal residue" evidence="1">
    <location>
        <position position="126"/>
    </location>
</feature>
<keyword evidence="2" id="KW-1185">Reference proteome</keyword>
<organism evidence="1 2">
    <name type="scientific">Pluteus cervinus</name>
    <dbReference type="NCBI Taxonomy" id="181527"/>
    <lineage>
        <taxon>Eukaryota</taxon>
        <taxon>Fungi</taxon>
        <taxon>Dikarya</taxon>
        <taxon>Basidiomycota</taxon>
        <taxon>Agaricomycotina</taxon>
        <taxon>Agaricomycetes</taxon>
        <taxon>Agaricomycetidae</taxon>
        <taxon>Agaricales</taxon>
        <taxon>Pluteineae</taxon>
        <taxon>Pluteaceae</taxon>
        <taxon>Pluteus</taxon>
    </lineage>
</organism>
<protein>
    <submittedName>
        <fullName evidence="1">Uncharacterized protein</fullName>
    </submittedName>
</protein>
<gene>
    <name evidence="1" type="ORF">BDN72DRAFT_841388</name>
</gene>
<reference evidence="1 2" key="1">
    <citation type="journal article" date="2019" name="Nat. Ecol. Evol.">
        <title>Megaphylogeny resolves global patterns of mushroom evolution.</title>
        <authorList>
            <person name="Varga T."/>
            <person name="Krizsan K."/>
            <person name="Foldi C."/>
            <person name="Dima B."/>
            <person name="Sanchez-Garcia M."/>
            <person name="Sanchez-Ramirez S."/>
            <person name="Szollosi G.J."/>
            <person name="Szarkandi J.G."/>
            <person name="Papp V."/>
            <person name="Albert L."/>
            <person name="Andreopoulos W."/>
            <person name="Angelini C."/>
            <person name="Antonin V."/>
            <person name="Barry K.W."/>
            <person name="Bougher N.L."/>
            <person name="Buchanan P."/>
            <person name="Buyck B."/>
            <person name="Bense V."/>
            <person name="Catcheside P."/>
            <person name="Chovatia M."/>
            <person name="Cooper J."/>
            <person name="Damon W."/>
            <person name="Desjardin D."/>
            <person name="Finy P."/>
            <person name="Geml J."/>
            <person name="Haridas S."/>
            <person name="Hughes K."/>
            <person name="Justo A."/>
            <person name="Karasinski D."/>
            <person name="Kautmanova I."/>
            <person name="Kiss B."/>
            <person name="Kocsube S."/>
            <person name="Kotiranta H."/>
            <person name="LaButti K.M."/>
            <person name="Lechner B.E."/>
            <person name="Liimatainen K."/>
            <person name="Lipzen A."/>
            <person name="Lukacs Z."/>
            <person name="Mihaltcheva S."/>
            <person name="Morgado L.N."/>
            <person name="Niskanen T."/>
            <person name="Noordeloos M.E."/>
            <person name="Ohm R.A."/>
            <person name="Ortiz-Santana B."/>
            <person name="Ovrebo C."/>
            <person name="Racz N."/>
            <person name="Riley R."/>
            <person name="Savchenko A."/>
            <person name="Shiryaev A."/>
            <person name="Soop K."/>
            <person name="Spirin V."/>
            <person name="Szebenyi C."/>
            <person name="Tomsovsky M."/>
            <person name="Tulloss R.E."/>
            <person name="Uehling J."/>
            <person name="Grigoriev I.V."/>
            <person name="Vagvolgyi C."/>
            <person name="Papp T."/>
            <person name="Martin F.M."/>
            <person name="Miettinen O."/>
            <person name="Hibbett D.S."/>
            <person name="Nagy L.G."/>
        </authorList>
    </citation>
    <scope>NUCLEOTIDE SEQUENCE [LARGE SCALE GENOMIC DNA]</scope>
    <source>
        <strain evidence="1 2">NL-1719</strain>
    </source>
</reference>
<evidence type="ECO:0000313" key="2">
    <source>
        <dbReference type="Proteomes" id="UP000308600"/>
    </source>
</evidence>
<accession>A0ACD3ARZ2</accession>
<sequence>ILSRTIFVFLIRAGPLVRWICSAGFGHPLPNALRDSYSQSRARLVRPSTTFNSIAIRQGYLLAHIKNSSYLLSTSQCPSPHDLRLRVRFYHHQLSIHILNTFSIPPGHHLVTQIGSHQEIPPYLKI</sequence>
<feature type="non-terminal residue" evidence="1">
    <location>
        <position position="1"/>
    </location>
</feature>
<evidence type="ECO:0000313" key="1">
    <source>
        <dbReference type="EMBL" id="TFK68718.1"/>
    </source>
</evidence>
<dbReference type="Proteomes" id="UP000308600">
    <property type="component" value="Unassembled WGS sequence"/>
</dbReference>
<proteinExistence type="predicted"/>
<name>A0ACD3ARZ2_9AGAR</name>